<protein>
    <recommendedName>
        <fullName evidence="5">DUF4191 domain-containing protein</fullName>
    </recommendedName>
</protein>
<feature type="transmembrane region" description="Helical" evidence="2">
    <location>
        <begin position="92"/>
        <end position="112"/>
    </location>
</feature>
<feature type="compositionally biased region" description="Basic and acidic residues" evidence="1">
    <location>
        <begin position="15"/>
        <end position="34"/>
    </location>
</feature>
<feature type="region of interest" description="Disordered" evidence="1">
    <location>
        <begin position="243"/>
        <end position="268"/>
    </location>
</feature>
<organism evidence="3 4">
    <name type="scientific">Nesterenkonia cremea</name>
    <dbReference type="NCBI Taxonomy" id="1882340"/>
    <lineage>
        <taxon>Bacteria</taxon>
        <taxon>Bacillati</taxon>
        <taxon>Actinomycetota</taxon>
        <taxon>Actinomycetes</taxon>
        <taxon>Micrococcales</taxon>
        <taxon>Micrococcaceae</taxon>
        <taxon>Nesterenkonia</taxon>
    </lineage>
</organism>
<accession>A0A917ERW0</accession>
<comment type="caution">
    <text evidence="3">The sequence shown here is derived from an EMBL/GenBank/DDBJ whole genome shotgun (WGS) entry which is preliminary data.</text>
</comment>
<reference evidence="3" key="1">
    <citation type="journal article" date="2014" name="Int. J. Syst. Evol. Microbiol.">
        <title>Complete genome sequence of Corynebacterium casei LMG S-19264T (=DSM 44701T), isolated from a smear-ripened cheese.</title>
        <authorList>
            <consortium name="US DOE Joint Genome Institute (JGI-PGF)"/>
            <person name="Walter F."/>
            <person name="Albersmeier A."/>
            <person name="Kalinowski J."/>
            <person name="Ruckert C."/>
        </authorList>
    </citation>
    <scope>NUCLEOTIDE SEQUENCE</scope>
    <source>
        <strain evidence="3">CGMCC 1.15388</strain>
    </source>
</reference>
<evidence type="ECO:0008006" key="5">
    <source>
        <dbReference type="Google" id="ProtNLM"/>
    </source>
</evidence>
<reference evidence="3" key="2">
    <citation type="submission" date="2020-09" db="EMBL/GenBank/DDBJ databases">
        <authorList>
            <person name="Sun Q."/>
            <person name="Zhou Y."/>
        </authorList>
    </citation>
    <scope>NUCLEOTIDE SEQUENCE</scope>
    <source>
        <strain evidence="3">CGMCC 1.15388</strain>
    </source>
</reference>
<gene>
    <name evidence="3" type="ORF">GCM10011401_19420</name>
</gene>
<feature type="compositionally biased region" description="Polar residues" evidence="1">
    <location>
        <begin position="1"/>
        <end position="13"/>
    </location>
</feature>
<dbReference type="RefSeq" id="WP_188685167.1">
    <property type="nucleotide sequence ID" value="NZ_BMIS01000008.1"/>
</dbReference>
<feature type="compositionally biased region" description="Basic and acidic residues" evidence="1">
    <location>
        <begin position="255"/>
        <end position="268"/>
    </location>
</feature>
<proteinExistence type="predicted"/>
<feature type="transmembrane region" description="Helical" evidence="2">
    <location>
        <begin position="67"/>
        <end position="86"/>
    </location>
</feature>
<evidence type="ECO:0000313" key="4">
    <source>
        <dbReference type="Proteomes" id="UP000633136"/>
    </source>
</evidence>
<feature type="region of interest" description="Disordered" evidence="1">
    <location>
        <begin position="1"/>
        <end position="44"/>
    </location>
</feature>
<dbReference type="Pfam" id="PF13829">
    <property type="entry name" value="DUF4191"/>
    <property type="match status" value="1"/>
</dbReference>
<dbReference type="InterPro" id="IPR025445">
    <property type="entry name" value="DUF4191"/>
</dbReference>
<evidence type="ECO:0000313" key="3">
    <source>
        <dbReference type="EMBL" id="GGE72512.1"/>
    </source>
</evidence>
<evidence type="ECO:0000256" key="2">
    <source>
        <dbReference type="SAM" id="Phobius"/>
    </source>
</evidence>
<sequence length="268" mass="29816">MATGSSSTPQVTSKAEAKSELKKLRAQQKAEKQARKSRRKDKKNKGEGFFARLKQVFSMTREFDPNIAWWMALAFLVALAVSFVLFSVLLPFHWITGLLIGLPFGLLAAMIVMNRRAEKAAFARIDGRPGASAAALGTLRRGWIVTEDPVAMNPKTQDAVFRVVGRPGLILVSEGPSGRIKKMIEKERRRFSRYLPNVPVHVVQCGRGEEQVPLSKLTKSIKKLPKTLTKHEVNAVEKRIGALSNTKPPIPKGVDPYRVRPDRKALRG</sequence>
<keyword evidence="2" id="KW-1133">Transmembrane helix</keyword>
<dbReference type="Proteomes" id="UP000633136">
    <property type="component" value="Unassembled WGS sequence"/>
</dbReference>
<dbReference type="EMBL" id="BMIS01000008">
    <property type="protein sequence ID" value="GGE72512.1"/>
    <property type="molecule type" value="Genomic_DNA"/>
</dbReference>
<name>A0A917ERW0_9MICC</name>
<keyword evidence="4" id="KW-1185">Reference proteome</keyword>
<keyword evidence="2" id="KW-0812">Transmembrane</keyword>
<keyword evidence="2" id="KW-0472">Membrane</keyword>
<evidence type="ECO:0000256" key="1">
    <source>
        <dbReference type="SAM" id="MobiDB-lite"/>
    </source>
</evidence>
<dbReference type="AlphaFoldDB" id="A0A917ERW0"/>